<feature type="active site" description="Charge relay system" evidence="9">
    <location>
        <position position="146"/>
    </location>
</feature>
<dbReference type="PANTHER" id="PTHR36175">
    <property type="entry name" value="CYANOPHYCINASE"/>
    <property type="match status" value="1"/>
</dbReference>
<dbReference type="SUPFAM" id="SSF52317">
    <property type="entry name" value="Class I glutamine amidotransferase-like"/>
    <property type="match status" value="1"/>
</dbReference>
<evidence type="ECO:0000256" key="5">
    <source>
        <dbReference type="ARBA" id="ARBA00015719"/>
    </source>
</evidence>
<dbReference type="NCBIfam" id="TIGR02069">
    <property type="entry name" value="cyanophycinase"/>
    <property type="match status" value="1"/>
</dbReference>
<evidence type="ECO:0000313" key="11">
    <source>
        <dbReference type="EMBL" id="CAA9345539.1"/>
    </source>
</evidence>
<evidence type="ECO:0000256" key="7">
    <source>
        <dbReference type="ARBA" id="ARBA00022801"/>
    </source>
</evidence>
<dbReference type="EC" id="3.4.15.6" evidence="4"/>
<dbReference type="CDD" id="cd03145">
    <property type="entry name" value="GAT1_cyanophycinase"/>
    <property type="match status" value="1"/>
</dbReference>
<dbReference type="GO" id="GO:0006508">
    <property type="term" value="P:proteolysis"/>
    <property type="evidence" value="ECO:0007669"/>
    <property type="project" value="UniProtKB-KW"/>
</dbReference>
<dbReference type="GO" id="GO:0008241">
    <property type="term" value="F:peptidyl-dipeptidase activity"/>
    <property type="evidence" value="ECO:0007669"/>
    <property type="project" value="UniProtKB-EC"/>
</dbReference>
<reference evidence="11" key="1">
    <citation type="submission" date="2020-02" db="EMBL/GenBank/DDBJ databases">
        <authorList>
            <person name="Meier V. D."/>
        </authorList>
    </citation>
    <scope>NUCLEOTIDE SEQUENCE</scope>
    <source>
        <strain evidence="11">AVDCRST_MAG89</strain>
    </source>
</reference>
<evidence type="ECO:0000256" key="8">
    <source>
        <dbReference type="ARBA" id="ARBA00022825"/>
    </source>
</evidence>
<sequence>MIAELNGTNGDSPTRRRTDRHAGKLVLIGGACEPEGAALGSFLDVCGARDGGKIVGLTTASADPAGSARSWLEAFRAAGATHVEIPILDRRDRAQDRRIVAMIEQAEGIFLGGGDQVHLVATVGGSRVYRAIREAYARGATICGTSAGAAALTETILAGGEPDEYGQMQAVHIGPGFGLLGFRAMIDTHFTQRRRLQRLFMVIAQNPELLGLGIDEDTAMVVEGHLGHVVGRGSVTFVDGRGVRFDNADECREGHPLTLSYLRVGIVGAGYTLNLRERELEVLLQARRDEARGQGELQVLRSDDGPSGDARPGGEQRAADDLAEAANRG</sequence>
<evidence type="ECO:0000256" key="4">
    <source>
        <dbReference type="ARBA" id="ARBA00013115"/>
    </source>
</evidence>
<feature type="compositionally biased region" description="Polar residues" evidence="10">
    <location>
        <begin position="1"/>
        <end position="12"/>
    </location>
</feature>
<name>A0A6J4M047_9BACT</name>
<evidence type="ECO:0000256" key="2">
    <source>
        <dbReference type="ARBA" id="ARBA00002039"/>
    </source>
</evidence>
<feature type="active site" description="Charge relay system" evidence="9">
    <location>
        <position position="189"/>
    </location>
</feature>
<comment type="function">
    <text evidence="2">Exopeptidase that catalyzes the hydrolytic cleavage of multi-L-arginyl-poly-L-aspartic acid (cyanophycin; a water-insoluble reserve polymer) into aspartate-arginine dipeptides.</text>
</comment>
<keyword evidence="6" id="KW-0645">Protease</keyword>
<dbReference type="PIRSF" id="PIRSF032067">
    <property type="entry name" value="Cyanophycinase"/>
    <property type="match status" value="1"/>
</dbReference>
<dbReference type="InterPro" id="IPR029062">
    <property type="entry name" value="Class_I_gatase-like"/>
</dbReference>
<organism evidence="11">
    <name type="scientific">uncultured Gemmatimonadota bacterium</name>
    <dbReference type="NCBI Taxonomy" id="203437"/>
    <lineage>
        <taxon>Bacteria</taxon>
        <taxon>Pseudomonadati</taxon>
        <taxon>Gemmatimonadota</taxon>
        <taxon>environmental samples</taxon>
    </lineage>
</organism>
<feature type="active site" description="Charge relay system" evidence="9">
    <location>
        <position position="216"/>
    </location>
</feature>
<evidence type="ECO:0000256" key="10">
    <source>
        <dbReference type="SAM" id="MobiDB-lite"/>
    </source>
</evidence>
<feature type="region of interest" description="Disordered" evidence="10">
    <location>
        <begin position="294"/>
        <end position="329"/>
    </location>
</feature>
<keyword evidence="7" id="KW-0378">Hydrolase</keyword>
<dbReference type="InterPro" id="IPR011811">
    <property type="entry name" value="Peptidase_S51_cyanophycinase"/>
</dbReference>
<evidence type="ECO:0000256" key="1">
    <source>
        <dbReference type="ARBA" id="ARBA00001092"/>
    </source>
</evidence>
<keyword evidence="8" id="KW-0720">Serine protease</keyword>
<dbReference type="Pfam" id="PF03575">
    <property type="entry name" value="Peptidase_S51"/>
    <property type="match status" value="1"/>
</dbReference>
<dbReference type="GO" id="GO:0008236">
    <property type="term" value="F:serine-type peptidase activity"/>
    <property type="evidence" value="ECO:0007669"/>
    <property type="project" value="UniProtKB-KW"/>
</dbReference>
<dbReference type="PANTHER" id="PTHR36175:SF1">
    <property type="entry name" value="CYANOPHYCINASE"/>
    <property type="match status" value="1"/>
</dbReference>
<evidence type="ECO:0000256" key="3">
    <source>
        <dbReference type="ARBA" id="ARBA00006534"/>
    </source>
</evidence>
<dbReference type="Gene3D" id="3.40.50.880">
    <property type="match status" value="1"/>
</dbReference>
<evidence type="ECO:0000256" key="9">
    <source>
        <dbReference type="PIRSR" id="PIRSR032067-1"/>
    </source>
</evidence>
<proteinExistence type="inferred from homology"/>
<dbReference type="EMBL" id="CADCTV010000593">
    <property type="protein sequence ID" value="CAA9345539.1"/>
    <property type="molecule type" value="Genomic_DNA"/>
</dbReference>
<feature type="region of interest" description="Disordered" evidence="10">
    <location>
        <begin position="1"/>
        <end position="20"/>
    </location>
</feature>
<dbReference type="AlphaFoldDB" id="A0A6J4M047"/>
<comment type="similarity">
    <text evidence="3">Belongs to the peptidase S51 family.</text>
</comment>
<gene>
    <name evidence="11" type="ORF">AVDCRST_MAG89-2842</name>
</gene>
<dbReference type="InterPro" id="IPR005320">
    <property type="entry name" value="Peptidase_S51"/>
</dbReference>
<comment type="catalytic activity">
    <reaction evidence="1">
        <text>[L-4-(L-arginin-2-N-yl)aspartate](n) + H2O = [L-4-(L-arginin-2-N-yl)aspartate](n-1) + L-4-(L-arginin-2-N-yl)aspartate</text>
        <dbReference type="Rhea" id="RHEA:12845"/>
        <dbReference type="Rhea" id="RHEA-COMP:13728"/>
        <dbReference type="Rhea" id="RHEA-COMP:13734"/>
        <dbReference type="ChEBI" id="CHEBI:15377"/>
        <dbReference type="ChEBI" id="CHEBI:137986"/>
        <dbReference type="ChEBI" id="CHEBI:137991"/>
        <dbReference type="EC" id="3.4.15.6"/>
    </reaction>
</comment>
<accession>A0A6J4M047</accession>
<evidence type="ECO:0000256" key="6">
    <source>
        <dbReference type="ARBA" id="ARBA00022670"/>
    </source>
</evidence>
<protein>
    <recommendedName>
        <fullName evidence="5">Cyanophycinase</fullName>
        <ecNumber evidence="4">3.4.15.6</ecNumber>
    </recommendedName>
</protein>